<keyword evidence="2" id="KW-1133">Transmembrane helix</keyword>
<proteinExistence type="predicted"/>
<keyword evidence="4" id="KW-1185">Reference proteome</keyword>
<sequence>MPVHAPHSPPEQSRPHPASTDPRPGQAEIFRQAFLLAVLVAVAAVAAPLQAQAPQRERTGTPQATGALHTVRTIPEACTRLEGMYTGDPAQPYRLQPVETAPGCRQRARYVDPAQARPDAGAGWVLDDLVRVPDAACPQRQALVRVWRKPVDQTLQLDGQGRVRIYLQDAQKQAAAGQMRELPEYSAQLELAGRCG</sequence>
<organism evidence="3 4">
    <name type="scientific">Pseudoxanthomonas kaohsiungensis</name>
    <dbReference type="NCBI Taxonomy" id="283923"/>
    <lineage>
        <taxon>Bacteria</taxon>
        <taxon>Pseudomonadati</taxon>
        <taxon>Pseudomonadota</taxon>
        <taxon>Gammaproteobacteria</taxon>
        <taxon>Lysobacterales</taxon>
        <taxon>Lysobacteraceae</taxon>
        <taxon>Pseudoxanthomonas</taxon>
    </lineage>
</organism>
<reference evidence="4" key="1">
    <citation type="journal article" date="2019" name="Int. J. Syst. Evol. Microbiol.">
        <title>The Global Catalogue of Microorganisms (GCM) 10K type strain sequencing project: providing services to taxonomists for standard genome sequencing and annotation.</title>
        <authorList>
            <consortium name="The Broad Institute Genomics Platform"/>
            <consortium name="The Broad Institute Genome Sequencing Center for Infectious Disease"/>
            <person name="Wu L."/>
            <person name="Ma J."/>
        </authorList>
    </citation>
    <scope>NUCLEOTIDE SEQUENCE [LARGE SCALE GENOMIC DNA]</scope>
    <source>
        <strain evidence="4">CCUG 55854</strain>
    </source>
</reference>
<name>A0ABW3LUM1_9GAMM</name>
<evidence type="ECO:0000256" key="1">
    <source>
        <dbReference type="SAM" id="MobiDB-lite"/>
    </source>
</evidence>
<keyword evidence="2" id="KW-0472">Membrane</keyword>
<feature type="transmembrane region" description="Helical" evidence="2">
    <location>
        <begin position="29"/>
        <end position="49"/>
    </location>
</feature>
<protein>
    <recommendedName>
        <fullName evidence="5">Secreted protein</fullName>
    </recommendedName>
</protein>
<evidence type="ECO:0000313" key="3">
    <source>
        <dbReference type="EMBL" id="MFD1041533.1"/>
    </source>
</evidence>
<dbReference type="EMBL" id="JBHTKN010000002">
    <property type="protein sequence ID" value="MFD1041533.1"/>
    <property type="molecule type" value="Genomic_DNA"/>
</dbReference>
<dbReference type="Proteomes" id="UP001597033">
    <property type="component" value="Unassembled WGS sequence"/>
</dbReference>
<feature type="region of interest" description="Disordered" evidence="1">
    <location>
        <begin position="1"/>
        <end position="24"/>
    </location>
</feature>
<accession>A0ABW3LUM1</accession>
<dbReference type="RefSeq" id="WP_238394384.1">
    <property type="nucleotide sequence ID" value="NZ_JBHTKN010000002.1"/>
</dbReference>
<evidence type="ECO:0000256" key="2">
    <source>
        <dbReference type="SAM" id="Phobius"/>
    </source>
</evidence>
<evidence type="ECO:0000313" key="4">
    <source>
        <dbReference type="Proteomes" id="UP001597033"/>
    </source>
</evidence>
<comment type="caution">
    <text evidence="3">The sequence shown here is derived from an EMBL/GenBank/DDBJ whole genome shotgun (WGS) entry which is preliminary data.</text>
</comment>
<keyword evidence="2" id="KW-0812">Transmembrane</keyword>
<evidence type="ECO:0008006" key="5">
    <source>
        <dbReference type="Google" id="ProtNLM"/>
    </source>
</evidence>
<gene>
    <name evidence="3" type="ORF">ACFQ2N_04110</name>
</gene>